<evidence type="ECO:0000313" key="2">
    <source>
        <dbReference type="EMBL" id="MDQ0999022.1"/>
    </source>
</evidence>
<comment type="caution">
    <text evidence="2">The sequence shown here is derived from an EMBL/GenBank/DDBJ whole genome shotgun (WGS) entry which is preliminary data.</text>
</comment>
<evidence type="ECO:0000313" key="3">
    <source>
        <dbReference type="Proteomes" id="UP001237780"/>
    </source>
</evidence>
<reference evidence="2 3" key="1">
    <citation type="submission" date="2023-07" db="EMBL/GenBank/DDBJ databases">
        <title>Comparative genomics of wheat-associated soil bacteria to identify genetic determinants of phenazine resistance.</title>
        <authorList>
            <person name="Mouncey N."/>
        </authorList>
    </citation>
    <scope>NUCLEOTIDE SEQUENCE [LARGE SCALE GENOMIC DNA]</scope>
    <source>
        <strain evidence="2 3">W4I11</strain>
    </source>
</reference>
<comment type="subcellular location">
    <subcellularLocation>
        <location evidence="1">Cell membrane</location>
        <topology evidence="1">Peripheral membrane protein</topology>
        <orientation evidence="1">Cytoplasmic side</orientation>
    </subcellularLocation>
</comment>
<evidence type="ECO:0000256" key="1">
    <source>
        <dbReference type="HAMAP-Rule" id="MF_00386"/>
    </source>
</evidence>
<keyword evidence="1" id="KW-0472">Membrane</keyword>
<dbReference type="HAMAP" id="MF_00386">
    <property type="entry name" value="UPF0161_YidD"/>
    <property type="match status" value="1"/>
</dbReference>
<dbReference type="NCBIfam" id="TIGR00278">
    <property type="entry name" value="membrane protein insertion efficiency factor YidD"/>
    <property type="match status" value="1"/>
</dbReference>
<keyword evidence="3" id="KW-1185">Reference proteome</keyword>
<protein>
    <recommendedName>
        <fullName evidence="1">Putative membrane protein insertion efficiency factor</fullName>
    </recommendedName>
</protein>
<comment type="similarity">
    <text evidence="1">Belongs to the UPF0161 family.</text>
</comment>
<dbReference type="Pfam" id="PF01809">
    <property type="entry name" value="YidD"/>
    <property type="match status" value="1"/>
</dbReference>
<name>A0ABU0SE87_9HYPH</name>
<gene>
    <name evidence="2" type="ORF">QFZ34_004204</name>
</gene>
<dbReference type="EMBL" id="JAUSZT010000003">
    <property type="protein sequence ID" value="MDQ0999022.1"/>
    <property type="molecule type" value="Genomic_DNA"/>
</dbReference>
<proteinExistence type="inferred from homology"/>
<dbReference type="PANTHER" id="PTHR33383">
    <property type="entry name" value="MEMBRANE PROTEIN INSERTION EFFICIENCY FACTOR-RELATED"/>
    <property type="match status" value="1"/>
</dbReference>
<dbReference type="Proteomes" id="UP001237780">
    <property type="component" value="Unassembled WGS sequence"/>
</dbReference>
<comment type="function">
    <text evidence="1">Could be involved in insertion of integral membrane proteins into the membrane.</text>
</comment>
<sequence length="141" mass="15967">MQLWIVLIRSIEKTLKPQPDGMCNDPAHKHPVKYSRNWGGPWPKTPGRLIGTGLVRFYQLTLSGFIGNSCRHLPTCSEYAYEAIARHGFWAGGWMGLFRFARCGPGGTSGLDPVPVALDKRFAWYLPWRYWSIAAKEKGRS</sequence>
<keyword evidence="1" id="KW-1003">Cell membrane</keyword>
<dbReference type="SMART" id="SM01234">
    <property type="entry name" value="Haemolytic"/>
    <property type="match status" value="1"/>
</dbReference>
<dbReference type="InterPro" id="IPR002696">
    <property type="entry name" value="Membr_insert_effic_factor_YidD"/>
</dbReference>
<accession>A0ABU0SE87</accession>
<dbReference type="PANTHER" id="PTHR33383:SF1">
    <property type="entry name" value="MEMBRANE PROTEIN INSERTION EFFICIENCY FACTOR-RELATED"/>
    <property type="match status" value="1"/>
</dbReference>
<organism evidence="2 3">
    <name type="scientific">Phyllobacterium ifriqiyense</name>
    <dbReference type="NCBI Taxonomy" id="314238"/>
    <lineage>
        <taxon>Bacteria</taxon>
        <taxon>Pseudomonadati</taxon>
        <taxon>Pseudomonadota</taxon>
        <taxon>Alphaproteobacteria</taxon>
        <taxon>Hyphomicrobiales</taxon>
        <taxon>Phyllobacteriaceae</taxon>
        <taxon>Phyllobacterium</taxon>
    </lineage>
</organism>